<name>A0A9Q3FMQ0_9BASI</name>
<dbReference type="Pfam" id="PF01416">
    <property type="entry name" value="PseudoU_synth_1"/>
    <property type="match status" value="1"/>
</dbReference>
<keyword evidence="6" id="KW-1185">Reference proteome</keyword>
<dbReference type="Gene3D" id="3.30.70.660">
    <property type="entry name" value="Pseudouridine synthase I, catalytic domain, C-terminal subdomain"/>
    <property type="match status" value="1"/>
</dbReference>
<proteinExistence type="inferred from homology"/>
<dbReference type="InterPro" id="IPR020095">
    <property type="entry name" value="PsdUridine_synth_TruA_C"/>
</dbReference>
<dbReference type="AlphaFoldDB" id="A0A9Q3FMQ0"/>
<evidence type="ECO:0000313" key="6">
    <source>
        <dbReference type="Proteomes" id="UP000765509"/>
    </source>
</evidence>
<protein>
    <recommendedName>
        <fullName evidence="4">Pseudouridine synthase I TruA alpha/beta domain-containing protein</fullName>
    </recommendedName>
</protein>
<evidence type="ECO:0000256" key="3">
    <source>
        <dbReference type="ARBA" id="ARBA00023235"/>
    </source>
</evidence>
<dbReference type="HAMAP" id="MF_00171">
    <property type="entry name" value="TruA"/>
    <property type="match status" value="1"/>
</dbReference>
<dbReference type="InterPro" id="IPR020103">
    <property type="entry name" value="PsdUridine_synth_cat_dom_sf"/>
</dbReference>
<dbReference type="GO" id="GO:0003723">
    <property type="term" value="F:RNA binding"/>
    <property type="evidence" value="ECO:0007669"/>
    <property type="project" value="InterPro"/>
</dbReference>
<dbReference type="PANTHER" id="PTHR11142:SF5">
    <property type="entry name" value="TRNA PSEUDOURIDINE(38_39) SYNTHASE"/>
    <property type="match status" value="1"/>
</dbReference>
<evidence type="ECO:0000256" key="2">
    <source>
        <dbReference type="ARBA" id="ARBA00022694"/>
    </source>
</evidence>
<dbReference type="InterPro" id="IPR020097">
    <property type="entry name" value="PsdUridine_synth_TruA_a/b_dom"/>
</dbReference>
<feature type="domain" description="Pseudouridine synthase I TruA alpha/beta" evidence="4">
    <location>
        <begin position="296"/>
        <end position="438"/>
    </location>
</feature>
<gene>
    <name evidence="5" type="ORF">O181_081354</name>
</gene>
<dbReference type="GO" id="GO:0005737">
    <property type="term" value="C:cytoplasm"/>
    <property type="evidence" value="ECO:0007669"/>
    <property type="project" value="TreeGrafter"/>
</dbReference>
<dbReference type="InterPro" id="IPR020094">
    <property type="entry name" value="TruA/RsuA/RluB/E/F_N"/>
</dbReference>
<sequence length="547" mass="61703">MERSVETSFELIFQEFMDRGLYKGLIFRPASTMERAEALDDYDSLSRQELVEQLKSLKSQLRAICPQAATPASINQPSSPKASQALISSRINSQTKLKKKNLDFRRHSFRKIALKLSYVGSQHGGLAWQPEITPLSTVEAELFKALLIARLVEGDTIDANFEDEKWRDSVDINKWGYSRAGRTDAGVSGSGQVVSLWVRSKLSEVDPAFGFRQAELEPVDNQSSSHSRSESSGEELPYHTMLNSILPPSVRVLAWSPVSADFDARFSCSARHYKYFFSLYECPYSPPLNIEAMRDAAQRFVGEHDFRNFCRLDPSKQIENFHRRILSAQINHVGLDHQTASPPCHPRYPAMSNQTNPLYVFDLVGTAFLYNMVRHIVAVLFLVGSGHESPNIIDALLYTDPAKPKPDSFPLGMDAITTKPQYAHASSLPLVLYHCIYPHGSFSWNPTPEHSFRPLTANPFVTWSQDRLRAIISHHHISSYLHLVSSSTSSKTRPTSMVTQPLGAADYRSTNTYRALLTRPRLAPYAESNAQWWARTGARRLAKRQLL</sequence>
<dbReference type="InterPro" id="IPR001406">
    <property type="entry name" value="PsdUridine_synth_TruA"/>
</dbReference>
<dbReference type="SUPFAM" id="SSF55120">
    <property type="entry name" value="Pseudouridine synthase"/>
    <property type="match status" value="1"/>
</dbReference>
<comment type="caution">
    <text evidence="5">The sequence shown here is derived from an EMBL/GenBank/DDBJ whole genome shotgun (WGS) entry which is preliminary data.</text>
</comment>
<dbReference type="NCBIfam" id="TIGR00071">
    <property type="entry name" value="hisT_truA"/>
    <property type="match status" value="1"/>
</dbReference>
<reference evidence="5" key="1">
    <citation type="submission" date="2021-03" db="EMBL/GenBank/DDBJ databases">
        <title>Draft genome sequence of rust myrtle Austropuccinia psidii MF-1, a brazilian biotype.</title>
        <authorList>
            <person name="Quecine M.C."/>
            <person name="Pachon D.M.R."/>
            <person name="Bonatelli M.L."/>
            <person name="Correr F.H."/>
            <person name="Franceschini L.M."/>
            <person name="Leite T.F."/>
            <person name="Margarido G.R.A."/>
            <person name="Almeida C.A."/>
            <person name="Ferrarezi J.A."/>
            <person name="Labate C.A."/>
        </authorList>
    </citation>
    <scope>NUCLEOTIDE SEQUENCE</scope>
    <source>
        <strain evidence="5">MF-1</strain>
    </source>
</reference>
<keyword evidence="3" id="KW-0413">Isomerase</keyword>
<dbReference type="Proteomes" id="UP000765509">
    <property type="component" value="Unassembled WGS sequence"/>
</dbReference>
<evidence type="ECO:0000259" key="4">
    <source>
        <dbReference type="Pfam" id="PF01416"/>
    </source>
</evidence>
<dbReference type="GO" id="GO:1990481">
    <property type="term" value="P:mRNA pseudouridine synthesis"/>
    <property type="evidence" value="ECO:0007669"/>
    <property type="project" value="TreeGrafter"/>
</dbReference>
<dbReference type="GO" id="GO:0009982">
    <property type="term" value="F:pseudouridine synthase activity"/>
    <property type="evidence" value="ECO:0007669"/>
    <property type="project" value="InterPro"/>
</dbReference>
<dbReference type="OrthoDB" id="25767at2759"/>
<evidence type="ECO:0000256" key="1">
    <source>
        <dbReference type="ARBA" id="ARBA00009375"/>
    </source>
</evidence>
<accession>A0A9Q3FMQ0</accession>
<dbReference type="PANTHER" id="PTHR11142">
    <property type="entry name" value="PSEUDOURIDYLATE SYNTHASE"/>
    <property type="match status" value="1"/>
</dbReference>
<dbReference type="Gene3D" id="3.30.70.580">
    <property type="entry name" value="Pseudouridine synthase I, catalytic domain, N-terminal subdomain"/>
    <property type="match status" value="1"/>
</dbReference>
<dbReference type="GO" id="GO:0005634">
    <property type="term" value="C:nucleus"/>
    <property type="evidence" value="ECO:0007669"/>
    <property type="project" value="TreeGrafter"/>
</dbReference>
<evidence type="ECO:0000313" key="5">
    <source>
        <dbReference type="EMBL" id="MBW0541639.1"/>
    </source>
</evidence>
<dbReference type="GO" id="GO:0031119">
    <property type="term" value="P:tRNA pseudouridine synthesis"/>
    <property type="evidence" value="ECO:0007669"/>
    <property type="project" value="TreeGrafter"/>
</dbReference>
<organism evidence="5 6">
    <name type="scientific">Austropuccinia psidii MF-1</name>
    <dbReference type="NCBI Taxonomy" id="1389203"/>
    <lineage>
        <taxon>Eukaryota</taxon>
        <taxon>Fungi</taxon>
        <taxon>Dikarya</taxon>
        <taxon>Basidiomycota</taxon>
        <taxon>Pucciniomycotina</taxon>
        <taxon>Pucciniomycetes</taxon>
        <taxon>Pucciniales</taxon>
        <taxon>Sphaerophragmiaceae</taxon>
        <taxon>Austropuccinia</taxon>
    </lineage>
</organism>
<dbReference type="EMBL" id="AVOT02046316">
    <property type="protein sequence ID" value="MBW0541639.1"/>
    <property type="molecule type" value="Genomic_DNA"/>
</dbReference>
<comment type="similarity">
    <text evidence="1">Belongs to the tRNA pseudouridine synthase TruA family.</text>
</comment>
<keyword evidence="2" id="KW-0819">tRNA processing</keyword>